<keyword evidence="4" id="KW-0812">Transmembrane</keyword>
<feature type="transmembrane region" description="Helical" evidence="4">
    <location>
        <begin position="6"/>
        <end position="25"/>
    </location>
</feature>
<organism evidence="6 7">
    <name type="scientific">Flagellimonas nanhaiensis</name>
    <dbReference type="NCBI Taxonomy" id="2292706"/>
    <lineage>
        <taxon>Bacteria</taxon>
        <taxon>Pseudomonadati</taxon>
        <taxon>Bacteroidota</taxon>
        <taxon>Flavobacteriia</taxon>
        <taxon>Flavobacteriales</taxon>
        <taxon>Flavobacteriaceae</taxon>
        <taxon>Flagellimonas</taxon>
    </lineage>
</organism>
<dbReference type="SMART" id="SM00342">
    <property type="entry name" value="HTH_ARAC"/>
    <property type="match status" value="1"/>
</dbReference>
<dbReference type="RefSeq" id="WP_116184564.1">
    <property type="nucleotide sequence ID" value="NZ_QTJX01000002.1"/>
</dbReference>
<gene>
    <name evidence="6" type="ORF">DX873_11430</name>
</gene>
<dbReference type="Proteomes" id="UP000261828">
    <property type="component" value="Unassembled WGS sequence"/>
</dbReference>
<dbReference type="PANTHER" id="PTHR43280:SF29">
    <property type="entry name" value="ARAC-FAMILY TRANSCRIPTIONAL REGULATOR"/>
    <property type="match status" value="1"/>
</dbReference>
<keyword evidence="4" id="KW-1133">Transmembrane helix</keyword>
<evidence type="ECO:0000256" key="4">
    <source>
        <dbReference type="SAM" id="Phobius"/>
    </source>
</evidence>
<accession>A0A371JR94</accession>
<dbReference type="PRINTS" id="PR00032">
    <property type="entry name" value="HTHARAC"/>
</dbReference>
<dbReference type="PROSITE" id="PS01124">
    <property type="entry name" value="HTH_ARAC_FAMILY_2"/>
    <property type="match status" value="1"/>
</dbReference>
<evidence type="ECO:0000313" key="7">
    <source>
        <dbReference type="Proteomes" id="UP000261828"/>
    </source>
</evidence>
<dbReference type="InterPro" id="IPR018060">
    <property type="entry name" value="HTH_AraC"/>
</dbReference>
<reference evidence="6 7" key="1">
    <citation type="submission" date="2018-08" db="EMBL/GenBank/DDBJ databases">
        <title>Muricauda nanhaiensis sp. nov., isolated from seawater of the South China Sea.</title>
        <authorList>
            <person name="Dang Y."/>
        </authorList>
    </citation>
    <scope>NUCLEOTIDE SEQUENCE [LARGE SCALE GENOMIC DNA]</scope>
    <source>
        <strain evidence="6 7">SM1704</strain>
    </source>
</reference>
<evidence type="ECO:0000256" key="1">
    <source>
        <dbReference type="ARBA" id="ARBA00023015"/>
    </source>
</evidence>
<evidence type="ECO:0000259" key="5">
    <source>
        <dbReference type="PROSITE" id="PS01124"/>
    </source>
</evidence>
<keyword evidence="2" id="KW-0238">DNA-binding</keyword>
<sequence length="336" mass="38182">MDRDAIILVLSCLGVAQALFLSVYLLTLKTGNRKANVFLAMAILGITIRVGKSILNTYLDLQPWQRNLGLSGILLTGPFLWFYGKVLIADEKVSLKKISWHLIPFAILVLGCYFIPNDASRLAYIIYFLVFFHLAFYVVLSLVLAYQFRGKVHAQRLTWYRNLTIGVGLVWVFYMGHLAGLFSLYIGGAIFFSLLIYIFSFLFLKRHAFRLGKYNTSNLDKSSSQKLMVTVKNLLVNEELFLDNSISLEKISEKLNVTPRKLSQAINENEQKNFSDFVNGYRIKKAQDLLSNPEHNQEKILSIAYDCGFGNVTSFNLAFKAKTGLTPSQFRKTHGK</sequence>
<keyword evidence="7" id="KW-1185">Reference proteome</keyword>
<feature type="transmembrane region" description="Helical" evidence="4">
    <location>
        <begin position="122"/>
        <end position="146"/>
    </location>
</feature>
<name>A0A371JR94_9FLAO</name>
<dbReference type="Gene3D" id="1.10.10.60">
    <property type="entry name" value="Homeodomain-like"/>
    <property type="match status" value="2"/>
</dbReference>
<keyword evidence="3" id="KW-0804">Transcription</keyword>
<dbReference type="PROSITE" id="PS00041">
    <property type="entry name" value="HTH_ARAC_FAMILY_1"/>
    <property type="match status" value="1"/>
</dbReference>
<feature type="transmembrane region" description="Helical" evidence="4">
    <location>
        <begin position="67"/>
        <end position="86"/>
    </location>
</feature>
<proteinExistence type="predicted"/>
<dbReference type="InterPro" id="IPR018062">
    <property type="entry name" value="HTH_AraC-typ_CS"/>
</dbReference>
<comment type="caution">
    <text evidence="6">The sequence shown here is derived from an EMBL/GenBank/DDBJ whole genome shotgun (WGS) entry which is preliminary data.</text>
</comment>
<evidence type="ECO:0000313" key="6">
    <source>
        <dbReference type="EMBL" id="RDY59953.1"/>
    </source>
</evidence>
<feature type="transmembrane region" description="Helical" evidence="4">
    <location>
        <begin position="182"/>
        <end position="204"/>
    </location>
</feature>
<dbReference type="AlphaFoldDB" id="A0A371JR94"/>
<feature type="domain" description="HTH araC/xylS-type" evidence="5">
    <location>
        <begin position="225"/>
        <end position="333"/>
    </location>
</feature>
<evidence type="ECO:0000256" key="3">
    <source>
        <dbReference type="ARBA" id="ARBA00023163"/>
    </source>
</evidence>
<keyword evidence="4" id="KW-0472">Membrane</keyword>
<feature type="transmembrane region" description="Helical" evidence="4">
    <location>
        <begin position="37"/>
        <end position="55"/>
    </location>
</feature>
<feature type="transmembrane region" description="Helical" evidence="4">
    <location>
        <begin position="98"/>
        <end position="116"/>
    </location>
</feature>
<dbReference type="GO" id="GO:0043565">
    <property type="term" value="F:sequence-specific DNA binding"/>
    <property type="evidence" value="ECO:0007669"/>
    <property type="project" value="InterPro"/>
</dbReference>
<dbReference type="EMBL" id="QTJX01000002">
    <property type="protein sequence ID" value="RDY59953.1"/>
    <property type="molecule type" value="Genomic_DNA"/>
</dbReference>
<dbReference type="Pfam" id="PF12833">
    <property type="entry name" value="HTH_18"/>
    <property type="match status" value="1"/>
</dbReference>
<dbReference type="GO" id="GO:0003700">
    <property type="term" value="F:DNA-binding transcription factor activity"/>
    <property type="evidence" value="ECO:0007669"/>
    <property type="project" value="InterPro"/>
</dbReference>
<dbReference type="SUPFAM" id="SSF46689">
    <property type="entry name" value="Homeodomain-like"/>
    <property type="match status" value="1"/>
</dbReference>
<dbReference type="PANTHER" id="PTHR43280">
    <property type="entry name" value="ARAC-FAMILY TRANSCRIPTIONAL REGULATOR"/>
    <property type="match status" value="1"/>
</dbReference>
<protein>
    <submittedName>
        <fullName evidence="6">AraC family transcriptional regulator</fullName>
    </submittedName>
</protein>
<dbReference type="InterPro" id="IPR009057">
    <property type="entry name" value="Homeodomain-like_sf"/>
</dbReference>
<evidence type="ECO:0000256" key="2">
    <source>
        <dbReference type="ARBA" id="ARBA00023125"/>
    </source>
</evidence>
<keyword evidence="1" id="KW-0805">Transcription regulation</keyword>
<dbReference type="OrthoDB" id="6283866at2"/>
<dbReference type="InterPro" id="IPR020449">
    <property type="entry name" value="Tscrpt_reg_AraC-type_HTH"/>
</dbReference>
<feature type="transmembrane region" description="Helical" evidence="4">
    <location>
        <begin position="158"/>
        <end position="176"/>
    </location>
</feature>